<evidence type="ECO:0000256" key="3">
    <source>
        <dbReference type="ARBA" id="ARBA00022729"/>
    </source>
</evidence>
<evidence type="ECO:0000313" key="5">
    <source>
        <dbReference type="EMBL" id="SUZ89068.1"/>
    </source>
</evidence>
<feature type="compositionally biased region" description="Basic and acidic residues" evidence="4">
    <location>
        <begin position="124"/>
        <end position="135"/>
    </location>
</feature>
<dbReference type="EMBL" id="UINC01001802">
    <property type="protein sequence ID" value="SUZ89068.1"/>
    <property type="molecule type" value="Genomic_DNA"/>
</dbReference>
<gene>
    <name evidence="5" type="ORF">METZ01_LOCUS41922</name>
</gene>
<dbReference type="SUPFAM" id="SSF53807">
    <property type="entry name" value="Helical backbone' metal receptor"/>
    <property type="match status" value="1"/>
</dbReference>
<dbReference type="GO" id="GO:0030001">
    <property type="term" value="P:metal ion transport"/>
    <property type="evidence" value="ECO:0007669"/>
    <property type="project" value="InterPro"/>
</dbReference>
<keyword evidence="3" id="KW-0732">Signal</keyword>
<sequence>MKTGFCFILILPLLCITQLMAASDLKVLVSIKPFHSLVSAIMQGVSEPLLLLNGNNSPHSFALRPSSAENLQQADLVFWAGETLEGFLTKPLQSLASSAKLVTMQETAGLRLWPLRSGIAWQKHETDSTHDHNVENETASTSGTDPHIWLDPYNAKIISSKIVEILTAMDPQNAQSYRINGEKYGLRLELLDRRLKSEMTKIAKTPYMVFHDAYQYFEKRYQLNAVGSVTLHIGYGSSVRRLMEVRKSIQKEKIRCIFSEPQFSPKLLQTVTAGTNVKIGTLDPLGAGLEPGTELYFTLLNNLSHALSNCLN</sequence>
<keyword evidence="2" id="KW-0813">Transport</keyword>
<comment type="similarity">
    <text evidence="1">Belongs to the bacterial solute-binding protein 9 family.</text>
</comment>
<accession>A0A381RDP3</accession>
<proteinExistence type="inferred from homology"/>
<dbReference type="PANTHER" id="PTHR42953">
    <property type="entry name" value="HIGH-AFFINITY ZINC UPTAKE SYSTEM PROTEIN ZNUA-RELATED"/>
    <property type="match status" value="1"/>
</dbReference>
<reference evidence="5" key="1">
    <citation type="submission" date="2018-05" db="EMBL/GenBank/DDBJ databases">
        <authorList>
            <person name="Lanie J.A."/>
            <person name="Ng W.-L."/>
            <person name="Kazmierczak K.M."/>
            <person name="Andrzejewski T.M."/>
            <person name="Davidsen T.M."/>
            <person name="Wayne K.J."/>
            <person name="Tettelin H."/>
            <person name="Glass J.I."/>
            <person name="Rusch D."/>
            <person name="Podicherti R."/>
            <person name="Tsui H.-C.T."/>
            <person name="Winkler M.E."/>
        </authorList>
    </citation>
    <scope>NUCLEOTIDE SEQUENCE</scope>
</reference>
<feature type="region of interest" description="Disordered" evidence="4">
    <location>
        <begin position="124"/>
        <end position="145"/>
    </location>
</feature>
<evidence type="ECO:0000256" key="2">
    <source>
        <dbReference type="ARBA" id="ARBA00022448"/>
    </source>
</evidence>
<dbReference type="GO" id="GO:0046872">
    <property type="term" value="F:metal ion binding"/>
    <property type="evidence" value="ECO:0007669"/>
    <property type="project" value="InterPro"/>
</dbReference>
<evidence type="ECO:0000256" key="1">
    <source>
        <dbReference type="ARBA" id="ARBA00011028"/>
    </source>
</evidence>
<organism evidence="5">
    <name type="scientific">marine metagenome</name>
    <dbReference type="NCBI Taxonomy" id="408172"/>
    <lineage>
        <taxon>unclassified sequences</taxon>
        <taxon>metagenomes</taxon>
        <taxon>ecological metagenomes</taxon>
    </lineage>
</organism>
<evidence type="ECO:0000256" key="4">
    <source>
        <dbReference type="SAM" id="MobiDB-lite"/>
    </source>
</evidence>
<dbReference type="AlphaFoldDB" id="A0A381RDP3"/>
<dbReference type="InterPro" id="IPR050492">
    <property type="entry name" value="Bact_metal-bind_prot9"/>
</dbReference>
<dbReference type="Pfam" id="PF01297">
    <property type="entry name" value="ZnuA"/>
    <property type="match status" value="1"/>
</dbReference>
<dbReference type="Gene3D" id="3.40.50.1980">
    <property type="entry name" value="Nitrogenase molybdenum iron protein domain"/>
    <property type="match status" value="2"/>
</dbReference>
<protein>
    <recommendedName>
        <fullName evidence="6">Zinc ABC transporter substrate-binding protein</fullName>
    </recommendedName>
</protein>
<name>A0A381RDP3_9ZZZZ</name>
<dbReference type="InterPro" id="IPR006127">
    <property type="entry name" value="ZnuA-like"/>
</dbReference>
<evidence type="ECO:0008006" key="6">
    <source>
        <dbReference type="Google" id="ProtNLM"/>
    </source>
</evidence>
<dbReference type="PANTHER" id="PTHR42953:SF3">
    <property type="entry name" value="HIGH-AFFINITY ZINC UPTAKE SYSTEM PROTEIN ZNUA"/>
    <property type="match status" value="1"/>
</dbReference>